<sequence length="310" mass="33828">MRVSSKARLPVQATSHSVCLDLSSIQEIWVPKGGRKLVDTGLVVALPEGCYGHLASRSGLTLQHRIHIGVGVINPDFRGSLKVLVVNLGKKEHQIKEGDRIAQLICERAVIPEVKEEEINQDTTRGEQGWGSSDLKEVSEIEEVPRIDSPCLGEESSKGLGQERTNRVLSRGVFDREAPVPVKRMSKPPQHVSMGSGKPGLEQEQLTQPGGKVQRQGVAQPSSQVGRALKANYLPYQSFPQRQKHKTNPGGDGVSTHDVQDRLLQIGSRQSKKGSSAGSNQESSATHQTPEFQFPNPGRLQEVNPAKEEV</sequence>
<dbReference type="NCBIfam" id="NF001862">
    <property type="entry name" value="PRK00601.1"/>
    <property type="match status" value="1"/>
</dbReference>
<reference evidence="9" key="1">
    <citation type="submission" date="2025-08" db="UniProtKB">
        <authorList>
            <consortium name="RefSeq"/>
        </authorList>
    </citation>
    <scope>IDENTIFICATION</scope>
</reference>
<dbReference type="AlphaFoldDB" id="A0A6P8SBX8"/>
<evidence type="ECO:0000313" key="8">
    <source>
        <dbReference type="Proteomes" id="UP000515159"/>
    </source>
</evidence>
<comment type="similarity">
    <text evidence="2 5">Belongs to the dUTPase family.</text>
</comment>
<dbReference type="Pfam" id="PF00692">
    <property type="entry name" value="dUTPase"/>
    <property type="match status" value="1"/>
</dbReference>
<dbReference type="InterPro" id="IPR029054">
    <property type="entry name" value="dUTPase-like"/>
</dbReference>
<evidence type="ECO:0000256" key="1">
    <source>
        <dbReference type="ARBA" id="ARBA00005142"/>
    </source>
</evidence>
<feature type="compositionally biased region" description="Polar residues" evidence="6">
    <location>
        <begin position="267"/>
        <end position="291"/>
    </location>
</feature>
<name>A0A6P8SBX8_GEOSA</name>
<evidence type="ECO:0000313" key="9">
    <source>
        <dbReference type="RefSeq" id="XP_033816105.1"/>
    </source>
</evidence>
<dbReference type="GO" id="GO:0004170">
    <property type="term" value="F:dUTP diphosphatase activity"/>
    <property type="evidence" value="ECO:0007669"/>
    <property type="project" value="UniProtKB-UniRule"/>
</dbReference>
<dbReference type="GO" id="GO:0046081">
    <property type="term" value="P:dUTP catabolic process"/>
    <property type="evidence" value="ECO:0007669"/>
    <property type="project" value="UniProtKB-UniRule"/>
</dbReference>
<dbReference type="OrthoDB" id="9900537at2759"/>
<keyword evidence="5" id="KW-0479">Metal-binding</keyword>
<evidence type="ECO:0000256" key="3">
    <source>
        <dbReference type="ARBA" id="ARBA00022801"/>
    </source>
</evidence>
<feature type="domain" description="dUTPase-like" evidence="7">
    <location>
        <begin position="7"/>
        <end position="133"/>
    </location>
</feature>
<comment type="pathway">
    <text evidence="1 5">Pyrimidine metabolism; dUMP biosynthesis; dUMP from dCTP (dUTP route): step 2/2.</text>
</comment>
<keyword evidence="5" id="KW-0460">Magnesium</keyword>
<comment type="function">
    <text evidence="5">Involved in nucleotide metabolism via production of dUMP, the immediate precursor of thymidine nucleotides, and decreases the intracellular concentration of dUTP so that uracil cannot be incorporated into DNA.</text>
</comment>
<feature type="region of interest" description="Disordered" evidence="6">
    <location>
        <begin position="170"/>
        <end position="310"/>
    </location>
</feature>
<dbReference type="SUPFAM" id="SSF51283">
    <property type="entry name" value="dUTPase-like"/>
    <property type="match status" value="1"/>
</dbReference>
<accession>A0A6P8SBX8</accession>
<dbReference type="InterPro" id="IPR036157">
    <property type="entry name" value="dUTPase-like_sf"/>
</dbReference>
<gene>
    <name evidence="9" type="primary">LOC117367561</name>
</gene>
<comment type="cofactor">
    <cofactor evidence="5">
        <name>Mg(2+)</name>
        <dbReference type="ChEBI" id="CHEBI:18420"/>
    </cofactor>
</comment>
<dbReference type="GeneID" id="117367561"/>
<dbReference type="Gene3D" id="2.70.40.10">
    <property type="match status" value="1"/>
</dbReference>
<dbReference type="CDD" id="cd07557">
    <property type="entry name" value="trimeric_dUTPase"/>
    <property type="match status" value="1"/>
</dbReference>
<evidence type="ECO:0000256" key="6">
    <source>
        <dbReference type="SAM" id="MobiDB-lite"/>
    </source>
</evidence>
<dbReference type="UniPathway" id="UPA00610">
    <property type="reaction ID" value="UER00666"/>
</dbReference>
<evidence type="ECO:0000256" key="5">
    <source>
        <dbReference type="RuleBase" id="RU367024"/>
    </source>
</evidence>
<protein>
    <recommendedName>
        <fullName evidence="5">Deoxyuridine 5'-triphosphate nucleotidohydrolase</fullName>
        <shortName evidence="5">dUTPase</shortName>
        <ecNumber evidence="5">3.6.1.23</ecNumber>
    </recommendedName>
    <alternativeName>
        <fullName evidence="5">dUTP pyrophosphatase</fullName>
    </alternativeName>
</protein>
<keyword evidence="8" id="KW-1185">Reference proteome</keyword>
<dbReference type="GO" id="GO:0000287">
    <property type="term" value="F:magnesium ion binding"/>
    <property type="evidence" value="ECO:0007669"/>
    <property type="project" value="UniProtKB-UniRule"/>
</dbReference>
<dbReference type="PANTHER" id="PTHR11241:SF0">
    <property type="entry name" value="DEOXYURIDINE 5'-TRIPHOSPHATE NUCLEOTIDOHYDROLASE"/>
    <property type="match status" value="1"/>
</dbReference>
<dbReference type="KEGG" id="gsh:117367561"/>
<proteinExistence type="inferred from homology"/>
<evidence type="ECO:0000256" key="2">
    <source>
        <dbReference type="ARBA" id="ARBA00006581"/>
    </source>
</evidence>
<keyword evidence="3 5" id="KW-0378">Hydrolase</keyword>
<evidence type="ECO:0000256" key="4">
    <source>
        <dbReference type="ARBA" id="ARBA00023080"/>
    </source>
</evidence>
<dbReference type="InterPro" id="IPR008181">
    <property type="entry name" value="dUTPase"/>
</dbReference>
<dbReference type="RefSeq" id="XP_033816105.1">
    <property type="nucleotide sequence ID" value="XM_033960214.1"/>
</dbReference>
<dbReference type="Proteomes" id="UP000515159">
    <property type="component" value="Chromosome 10"/>
</dbReference>
<keyword evidence="4 5" id="KW-0546">Nucleotide metabolism</keyword>
<dbReference type="GO" id="GO:0006226">
    <property type="term" value="P:dUMP biosynthetic process"/>
    <property type="evidence" value="ECO:0007669"/>
    <property type="project" value="UniProtKB-UniRule"/>
</dbReference>
<organism evidence="8 9">
    <name type="scientific">Geotrypetes seraphini</name>
    <name type="common">Gaboon caecilian</name>
    <name type="synonym">Caecilia seraphini</name>
    <dbReference type="NCBI Taxonomy" id="260995"/>
    <lineage>
        <taxon>Eukaryota</taxon>
        <taxon>Metazoa</taxon>
        <taxon>Chordata</taxon>
        <taxon>Craniata</taxon>
        <taxon>Vertebrata</taxon>
        <taxon>Euteleostomi</taxon>
        <taxon>Amphibia</taxon>
        <taxon>Gymnophiona</taxon>
        <taxon>Geotrypetes</taxon>
    </lineage>
</organism>
<evidence type="ECO:0000259" key="7">
    <source>
        <dbReference type="Pfam" id="PF00692"/>
    </source>
</evidence>
<dbReference type="EC" id="3.6.1.23" evidence="5"/>
<dbReference type="InterPro" id="IPR033704">
    <property type="entry name" value="dUTPase_trimeric"/>
</dbReference>
<dbReference type="PANTHER" id="PTHR11241">
    <property type="entry name" value="DEOXYURIDINE 5'-TRIPHOSPHATE NUCLEOTIDOHYDROLASE"/>
    <property type="match status" value="1"/>
</dbReference>
<dbReference type="InParanoid" id="A0A6P8SBX8"/>
<dbReference type="NCBIfam" id="TIGR00576">
    <property type="entry name" value="dut"/>
    <property type="match status" value="1"/>
</dbReference>
<comment type="catalytic activity">
    <reaction evidence="5">
        <text>dUTP + H2O = dUMP + diphosphate + H(+)</text>
        <dbReference type="Rhea" id="RHEA:10248"/>
        <dbReference type="ChEBI" id="CHEBI:15377"/>
        <dbReference type="ChEBI" id="CHEBI:15378"/>
        <dbReference type="ChEBI" id="CHEBI:33019"/>
        <dbReference type="ChEBI" id="CHEBI:61555"/>
        <dbReference type="ChEBI" id="CHEBI:246422"/>
        <dbReference type="EC" id="3.6.1.23"/>
    </reaction>
</comment>